<gene>
    <name evidence="2" type="ORF">KC19_2G130300</name>
</gene>
<keyword evidence="1" id="KW-0732">Signal</keyword>
<evidence type="ECO:0000313" key="2">
    <source>
        <dbReference type="EMBL" id="KAG0586950.1"/>
    </source>
</evidence>
<evidence type="ECO:0000313" key="3">
    <source>
        <dbReference type="Proteomes" id="UP000822688"/>
    </source>
</evidence>
<reference evidence="2" key="1">
    <citation type="submission" date="2020-06" db="EMBL/GenBank/DDBJ databases">
        <title>WGS assembly of Ceratodon purpureus strain R40.</title>
        <authorList>
            <person name="Carey S.B."/>
            <person name="Jenkins J."/>
            <person name="Shu S."/>
            <person name="Lovell J.T."/>
            <person name="Sreedasyam A."/>
            <person name="Maumus F."/>
            <person name="Tiley G.P."/>
            <person name="Fernandez-Pozo N."/>
            <person name="Barry K."/>
            <person name="Chen C."/>
            <person name="Wang M."/>
            <person name="Lipzen A."/>
            <person name="Daum C."/>
            <person name="Saski C.A."/>
            <person name="Payton A.C."/>
            <person name="Mcbreen J.C."/>
            <person name="Conrad R.E."/>
            <person name="Kollar L.M."/>
            <person name="Olsson S."/>
            <person name="Huttunen S."/>
            <person name="Landis J.B."/>
            <person name="Wickett N.J."/>
            <person name="Johnson M.G."/>
            <person name="Rensing S.A."/>
            <person name="Grimwood J."/>
            <person name="Schmutz J."/>
            <person name="Mcdaniel S.F."/>
        </authorList>
    </citation>
    <scope>NUCLEOTIDE SEQUENCE</scope>
    <source>
        <strain evidence="2">R40</strain>
    </source>
</reference>
<name>A0A8T0ITB1_CERPU</name>
<keyword evidence="3" id="KW-1185">Reference proteome</keyword>
<proteinExistence type="predicted"/>
<dbReference type="EMBL" id="CM026422">
    <property type="protein sequence ID" value="KAG0586950.1"/>
    <property type="molecule type" value="Genomic_DNA"/>
</dbReference>
<comment type="caution">
    <text evidence="2">The sequence shown here is derived from an EMBL/GenBank/DDBJ whole genome shotgun (WGS) entry which is preliminary data.</text>
</comment>
<feature type="signal peptide" evidence="1">
    <location>
        <begin position="1"/>
        <end position="20"/>
    </location>
</feature>
<evidence type="ECO:0000256" key="1">
    <source>
        <dbReference type="SAM" id="SignalP"/>
    </source>
</evidence>
<protein>
    <submittedName>
        <fullName evidence="2">Uncharacterized protein</fullName>
    </submittedName>
</protein>
<sequence length="50" mass="5731">MSSWFHVLVLVAALITTTWGNEKLRMVYTVNIDYPLVSLESLVPVEQRLP</sequence>
<feature type="chain" id="PRO_5035893147" evidence="1">
    <location>
        <begin position="21"/>
        <end position="50"/>
    </location>
</feature>
<organism evidence="2 3">
    <name type="scientific">Ceratodon purpureus</name>
    <name type="common">Fire moss</name>
    <name type="synonym">Dicranum purpureum</name>
    <dbReference type="NCBI Taxonomy" id="3225"/>
    <lineage>
        <taxon>Eukaryota</taxon>
        <taxon>Viridiplantae</taxon>
        <taxon>Streptophyta</taxon>
        <taxon>Embryophyta</taxon>
        <taxon>Bryophyta</taxon>
        <taxon>Bryophytina</taxon>
        <taxon>Bryopsida</taxon>
        <taxon>Dicranidae</taxon>
        <taxon>Pseudoditrichales</taxon>
        <taxon>Ditrichaceae</taxon>
        <taxon>Ceratodon</taxon>
    </lineage>
</organism>
<dbReference type="AlphaFoldDB" id="A0A8T0ITB1"/>
<accession>A0A8T0ITB1</accession>
<dbReference type="Proteomes" id="UP000822688">
    <property type="component" value="Chromosome 2"/>
</dbReference>